<keyword evidence="1" id="KW-0732">Signal</keyword>
<evidence type="ECO:0000313" key="2">
    <source>
        <dbReference type="EMBL" id="MFF3670835.1"/>
    </source>
</evidence>
<reference evidence="2 3" key="1">
    <citation type="submission" date="2024-10" db="EMBL/GenBank/DDBJ databases">
        <title>The Natural Products Discovery Center: Release of the First 8490 Sequenced Strains for Exploring Actinobacteria Biosynthetic Diversity.</title>
        <authorList>
            <person name="Kalkreuter E."/>
            <person name="Kautsar S.A."/>
            <person name="Yang D."/>
            <person name="Bader C.D."/>
            <person name="Teijaro C.N."/>
            <person name="Fluegel L."/>
            <person name="Davis C.M."/>
            <person name="Simpson J.R."/>
            <person name="Lauterbach L."/>
            <person name="Steele A.D."/>
            <person name="Gui C."/>
            <person name="Meng S."/>
            <person name="Li G."/>
            <person name="Viehrig K."/>
            <person name="Ye F."/>
            <person name="Su P."/>
            <person name="Kiefer A.F."/>
            <person name="Nichols A."/>
            <person name="Cepeda A.J."/>
            <person name="Yan W."/>
            <person name="Fan B."/>
            <person name="Jiang Y."/>
            <person name="Adhikari A."/>
            <person name="Zheng C.-J."/>
            <person name="Schuster L."/>
            <person name="Cowan T.M."/>
            <person name="Smanski M.J."/>
            <person name="Chevrette M.G."/>
            <person name="De Carvalho L.P.S."/>
            <person name="Shen B."/>
        </authorList>
    </citation>
    <scope>NUCLEOTIDE SEQUENCE [LARGE SCALE GENOMIC DNA]</scope>
    <source>
        <strain evidence="2 3">NPDC002173</strain>
    </source>
</reference>
<comment type="caution">
    <text evidence="2">The sequence shown here is derived from an EMBL/GenBank/DDBJ whole genome shotgun (WGS) entry which is preliminary data.</text>
</comment>
<accession>A0ABW6T0N1</accession>
<evidence type="ECO:0008006" key="4">
    <source>
        <dbReference type="Google" id="ProtNLM"/>
    </source>
</evidence>
<keyword evidence="3" id="KW-1185">Reference proteome</keyword>
<evidence type="ECO:0000313" key="3">
    <source>
        <dbReference type="Proteomes" id="UP001602013"/>
    </source>
</evidence>
<feature type="signal peptide" evidence="1">
    <location>
        <begin position="1"/>
        <end position="25"/>
    </location>
</feature>
<gene>
    <name evidence="2" type="ORF">ACFYXI_35125</name>
</gene>
<dbReference type="EMBL" id="JBIASD010000036">
    <property type="protein sequence ID" value="MFF3670835.1"/>
    <property type="molecule type" value="Genomic_DNA"/>
</dbReference>
<organism evidence="2 3">
    <name type="scientific">Microtetraspora malaysiensis</name>
    <dbReference type="NCBI Taxonomy" id="161358"/>
    <lineage>
        <taxon>Bacteria</taxon>
        <taxon>Bacillati</taxon>
        <taxon>Actinomycetota</taxon>
        <taxon>Actinomycetes</taxon>
        <taxon>Streptosporangiales</taxon>
        <taxon>Streptosporangiaceae</taxon>
        <taxon>Microtetraspora</taxon>
    </lineage>
</organism>
<dbReference type="Proteomes" id="UP001602013">
    <property type="component" value="Unassembled WGS sequence"/>
</dbReference>
<protein>
    <recommendedName>
        <fullName evidence="4">Spore-associated protein A</fullName>
    </recommendedName>
</protein>
<evidence type="ECO:0000256" key="1">
    <source>
        <dbReference type="SAM" id="SignalP"/>
    </source>
</evidence>
<name>A0ABW6T0N1_9ACTN</name>
<proteinExistence type="predicted"/>
<dbReference type="RefSeq" id="WP_387417039.1">
    <property type="nucleotide sequence ID" value="NZ_CP191998.1"/>
</dbReference>
<feature type="chain" id="PRO_5045577093" description="Spore-associated protein A" evidence="1">
    <location>
        <begin position="26"/>
        <end position="151"/>
    </location>
</feature>
<sequence>MKFAKIGIAAAALVGASIVPLTVTAGPANAASCGGSLIDSIAVKNSSGTTYGTVKLYYSSSSGTNCARLDRVVNPGTKKGMILSLYACGSGWSVSKCHQDFYAIGQDSGQFGQYAGPVTVNGKGRCVQVEASVQAANNSWANYHSPVFHCG</sequence>